<name>A0ABR3W0G3_9PEZI</name>
<accession>A0ABR3W0G3</accession>
<protein>
    <submittedName>
        <fullName evidence="1">Uncharacterized protein</fullName>
    </submittedName>
</protein>
<dbReference type="Proteomes" id="UP001586593">
    <property type="component" value="Unassembled WGS sequence"/>
</dbReference>
<reference evidence="1 2" key="1">
    <citation type="journal article" date="2024" name="Commun. Biol.">
        <title>Comparative genomic analysis of thermophilic fungi reveals convergent evolutionary adaptations and gene losses.</title>
        <authorList>
            <person name="Steindorff A.S."/>
            <person name="Aguilar-Pontes M.V."/>
            <person name="Robinson A.J."/>
            <person name="Andreopoulos B."/>
            <person name="LaButti K."/>
            <person name="Kuo A."/>
            <person name="Mondo S."/>
            <person name="Riley R."/>
            <person name="Otillar R."/>
            <person name="Haridas S."/>
            <person name="Lipzen A."/>
            <person name="Grimwood J."/>
            <person name="Schmutz J."/>
            <person name="Clum A."/>
            <person name="Reid I.D."/>
            <person name="Moisan M.C."/>
            <person name="Butler G."/>
            <person name="Nguyen T.T.M."/>
            <person name="Dewar K."/>
            <person name="Conant G."/>
            <person name="Drula E."/>
            <person name="Henrissat B."/>
            <person name="Hansel C."/>
            <person name="Singer S."/>
            <person name="Hutchinson M.I."/>
            <person name="de Vries R.P."/>
            <person name="Natvig D.O."/>
            <person name="Powell A.J."/>
            <person name="Tsang A."/>
            <person name="Grigoriev I.V."/>
        </authorList>
    </citation>
    <scope>NUCLEOTIDE SEQUENCE [LARGE SCALE GENOMIC DNA]</scope>
    <source>
        <strain evidence="1 2">ATCC 24622</strain>
    </source>
</reference>
<evidence type="ECO:0000313" key="2">
    <source>
        <dbReference type="Proteomes" id="UP001586593"/>
    </source>
</evidence>
<evidence type="ECO:0000313" key="1">
    <source>
        <dbReference type="EMBL" id="KAL1850139.1"/>
    </source>
</evidence>
<gene>
    <name evidence="1" type="ORF">VTK73DRAFT_9748</name>
</gene>
<proteinExistence type="predicted"/>
<keyword evidence="2" id="KW-1185">Reference proteome</keyword>
<organism evidence="1 2">
    <name type="scientific">Phialemonium thermophilum</name>
    <dbReference type="NCBI Taxonomy" id="223376"/>
    <lineage>
        <taxon>Eukaryota</taxon>
        <taxon>Fungi</taxon>
        <taxon>Dikarya</taxon>
        <taxon>Ascomycota</taxon>
        <taxon>Pezizomycotina</taxon>
        <taxon>Sordariomycetes</taxon>
        <taxon>Sordariomycetidae</taxon>
        <taxon>Cephalothecales</taxon>
        <taxon>Cephalothecaceae</taxon>
        <taxon>Phialemonium</taxon>
    </lineage>
</organism>
<comment type="caution">
    <text evidence="1">The sequence shown here is derived from an EMBL/GenBank/DDBJ whole genome shotgun (WGS) entry which is preliminary data.</text>
</comment>
<dbReference type="EMBL" id="JAZHXJ010000845">
    <property type="protein sequence ID" value="KAL1850139.1"/>
    <property type="molecule type" value="Genomic_DNA"/>
</dbReference>
<sequence length="158" mass="16689">MASTMAVKSDSLRVHSQRAQLLKPIGRHGEKNRRCPSGGDEVNCGSHYRMEAHGGSMPQARSSSLGAALVGVYSSELVLVGDLQFQHILSAYDPGLAAGFGPLLTGHVDRESSRTGAGTKMTQARFADDAKAIVVKGASVLLLKIARWKEGSICVEGV</sequence>